<dbReference type="EMBL" id="CP025066">
    <property type="protein sequence ID" value="AUX09450.1"/>
    <property type="molecule type" value="Genomic_DNA"/>
</dbReference>
<feature type="transmembrane region" description="Helical" evidence="2">
    <location>
        <begin position="55"/>
        <end position="75"/>
    </location>
</feature>
<feature type="compositionally biased region" description="Basic and acidic residues" evidence="1">
    <location>
        <begin position="211"/>
        <end position="227"/>
    </location>
</feature>
<evidence type="ECO:0008006" key="5">
    <source>
        <dbReference type="Google" id="ProtNLM"/>
    </source>
</evidence>
<keyword evidence="4" id="KW-1185">Reference proteome</keyword>
<reference evidence="4" key="1">
    <citation type="submission" date="2017-11" db="EMBL/GenBank/DDBJ databases">
        <title>Phenotypic and genomic properties of facultatively anaerobic sulfur-reducing natronoarchaea from hypersaline soda lakes.</title>
        <authorList>
            <person name="Sorokin D.Y."/>
            <person name="Kublanov I.V."/>
            <person name="Roman P."/>
            <person name="Sinninghe Damste J.S."/>
            <person name="Golyshin P.N."/>
            <person name="Rojo D."/>
            <person name="Ciordia S."/>
            <person name="Mena M.D.C."/>
            <person name="Ferrer M."/>
            <person name="Messina E."/>
            <person name="Smedile F."/>
            <person name="La Spada G."/>
            <person name="La Cono V."/>
            <person name="Yakimov M.M."/>
        </authorList>
    </citation>
    <scope>NUCLEOTIDE SEQUENCE [LARGE SCALE GENOMIC DNA]</scope>
    <source>
        <strain evidence="4">AArc-Sl</strain>
    </source>
</reference>
<feature type="transmembrane region" description="Helical" evidence="2">
    <location>
        <begin position="12"/>
        <end position="29"/>
    </location>
</feature>
<protein>
    <recommendedName>
        <fullName evidence="5">DUF502 domain-containing protein</fullName>
    </recommendedName>
</protein>
<feature type="region of interest" description="Disordered" evidence="1">
    <location>
        <begin position="191"/>
        <end position="291"/>
    </location>
</feature>
<dbReference type="PANTHER" id="PTHR31876">
    <property type="entry name" value="COV-LIKE PROTEIN 1"/>
    <property type="match status" value="1"/>
</dbReference>
<accession>A0A343TK28</accession>
<proteinExistence type="predicted"/>
<dbReference type="AlphaFoldDB" id="A0A343TK28"/>
<dbReference type="InterPro" id="IPR007462">
    <property type="entry name" value="COV1-like"/>
</dbReference>
<organism evidence="3 4">
    <name type="scientific">Halalkaliarchaeum desulfuricum</name>
    <dbReference type="NCBI Taxonomy" id="2055893"/>
    <lineage>
        <taxon>Archaea</taxon>
        <taxon>Methanobacteriati</taxon>
        <taxon>Methanobacteriota</taxon>
        <taxon>Stenosarchaea group</taxon>
        <taxon>Halobacteria</taxon>
        <taxon>Halobacteriales</taxon>
        <taxon>Haloferacaceae</taxon>
        <taxon>Halalkaliarchaeum</taxon>
    </lineage>
</organism>
<evidence type="ECO:0000256" key="2">
    <source>
        <dbReference type="SAM" id="Phobius"/>
    </source>
</evidence>
<keyword evidence="2" id="KW-1133">Transmembrane helix</keyword>
<gene>
    <name evidence="3" type="ORF">AArcSl_1824</name>
</gene>
<dbReference type="KEGG" id="hdf:AArcSl_1824"/>
<dbReference type="PANTHER" id="PTHR31876:SF26">
    <property type="entry name" value="PROTEIN LIKE COV 2"/>
    <property type="match status" value="1"/>
</dbReference>
<dbReference type="OrthoDB" id="156682at2157"/>
<dbReference type="Pfam" id="PF04367">
    <property type="entry name" value="DUF502"/>
    <property type="match status" value="1"/>
</dbReference>
<evidence type="ECO:0000313" key="3">
    <source>
        <dbReference type="EMBL" id="AUX09450.1"/>
    </source>
</evidence>
<name>A0A343TK28_9EURY</name>
<dbReference type="Proteomes" id="UP000263012">
    <property type="component" value="Chromosome"/>
</dbReference>
<feature type="compositionally biased region" description="Acidic residues" evidence="1">
    <location>
        <begin position="198"/>
        <end position="210"/>
    </location>
</feature>
<evidence type="ECO:0000313" key="4">
    <source>
        <dbReference type="Proteomes" id="UP000263012"/>
    </source>
</evidence>
<sequence length="291" mass="32402">MATWKRDFASGLILLVPLLVVLVVLRWIYRQVAGVPLIGTIELVAIGVPPSLVPVARTVIALTVFTTVVLAAGYFMRTTLGRVAEEEIDDFMNRLPALRVVYNASKLAVETALSGTEDLQAPVYLETWAGIRMTAFKTGKRTRDGKVVLFMPTAPNITSGFVIEVEPERIDHTGETTEEALTRILSAGFAESPHQIPVEDEEDVLDESTDGADHTRIDVGQRDHSSDDADDEGRATGSRTTDGNRRNTDRDGRRSDESSSRESDRRESDRRESDRRESDRRESDRRESDSR</sequence>
<keyword evidence="2" id="KW-0812">Transmembrane</keyword>
<evidence type="ECO:0000256" key="1">
    <source>
        <dbReference type="SAM" id="MobiDB-lite"/>
    </source>
</evidence>
<feature type="compositionally biased region" description="Basic and acidic residues" evidence="1">
    <location>
        <begin position="242"/>
        <end position="291"/>
    </location>
</feature>
<keyword evidence="2" id="KW-0472">Membrane</keyword>